<feature type="transmembrane region" description="Helical" evidence="7">
    <location>
        <begin position="233"/>
        <end position="251"/>
    </location>
</feature>
<dbReference type="AlphaFoldDB" id="A0A370KH95"/>
<keyword evidence="4 7" id="KW-0812">Transmembrane</keyword>
<dbReference type="NCBIfam" id="TIGR01401">
    <property type="entry name" value="fliR_like_III"/>
    <property type="match status" value="1"/>
</dbReference>
<name>A0A370KH95_9HYPH</name>
<feature type="transmembrane region" description="Helical" evidence="7">
    <location>
        <begin position="89"/>
        <end position="113"/>
    </location>
</feature>
<feature type="transmembrane region" description="Helical" evidence="7">
    <location>
        <begin position="197"/>
        <end position="221"/>
    </location>
</feature>
<protein>
    <submittedName>
        <fullName evidence="8">EscT/YscT/HrcT family type III secretion system export apparatus protein</fullName>
    </submittedName>
</protein>
<dbReference type="PRINTS" id="PR00953">
    <property type="entry name" value="TYPE3IMRPROT"/>
</dbReference>
<evidence type="ECO:0000256" key="7">
    <source>
        <dbReference type="RuleBase" id="RU362072"/>
    </source>
</evidence>
<dbReference type="Proteomes" id="UP000254939">
    <property type="component" value="Unassembled WGS sequence"/>
</dbReference>
<comment type="subcellular location">
    <subcellularLocation>
        <location evidence="1 7">Cell membrane</location>
        <topology evidence="1 7">Multi-pass membrane protein</topology>
    </subcellularLocation>
</comment>
<feature type="transmembrane region" description="Helical" evidence="7">
    <location>
        <begin position="47"/>
        <end position="69"/>
    </location>
</feature>
<evidence type="ECO:0000256" key="2">
    <source>
        <dbReference type="ARBA" id="ARBA00009772"/>
    </source>
</evidence>
<gene>
    <name evidence="8" type="ORF">B5K06_27045</name>
</gene>
<feature type="transmembrane region" description="Helical" evidence="7">
    <location>
        <begin position="20"/>
        <end position="40"/>
    </location>
</feature>
<sequence>MYGSSPVGLQDLIEAALELTVATGLAAARMMGAMLVVPIFTRPQLSGLIRGCLAVAFGLPCVAHIRGSLRMLNPETRLMEVTLLGLKEVFVGLLLGILLGLPLWSLQAAGEIVDTQRGITSQTAPADPATNSQASATGVFFGTTAITIFITSGGLETMIRSLYGSYLIWPVYGFQPTLTIQGGVAFVGLLDDIMRTTLLVSGPVVSFLLLVDIAVMLLGRFAPQFRTNHLSPTIKNIGFPIIMVTYTVYLIEGMKSQITLAHGTLDWFDKLLK</sequence>
<dbReference type="PANTHER" id="PTHR30065:SF1">
    <property type="entry name" value="SURFACE PRESENTATION OF ANTIGENS PROTEIN SPAR"/>
    <property type="match status" value="1"/>
</dbReference>
<keyword evidence="6 7" id="KW-0472">Membrane</keyword>
<dbReference type="EMBL" id="NAAC01000038">
    <property type="protein sequence ID" value="RDJ04502.1"/>
    <property type="molecule type" value="Genomic_DNA"/>
</dbReference>
<keyword evidence="3 7" id="KW-1003">Cell membrane</keyword>
<evidence type="ECO:0000313" key="8">
    <source>
        <dbReference type="EMBL" id="RDJ04502.1"/>
    </source>
</evidence>
<evidence type="ECO:0000256" key="1">
    <source>
        <dbReference type="ARBA" id="ARBA00004651"/>
    </source>
</evidence>
<dbReference type="GO" id="GO:0006605">
    <property type="term" value="P:protein targeting"/>
    <property type="evidence" value="ECO:0007669"/>
    <property type="project" value="UniProtKB-UniRule"/>
</dbReference>
<keyword evidence="5 7" id="KW-1133">Transmembrane helix</keyword>
<dbReference type="PANTHER" id="PTHR30065">
    <property type="entry name" value="FLAGELLAR BIOSYNTHETIC PROTEIN FLIR"/>
    <property type="match status" value="1"/>
</dbReference>
<evidence type="ECO:0000256" key="6">
    <source>
        <dbReference type="ARBA" id="ARBA00023136"/>
    </source>
</evidence>
<dbReference type="InterPro" id="IPR002010">
    <property type="entry name" value="T3SS_IM_R"/>
</dbReference>
<proteinExistence type="inferred from homology"/>
<comment type="similarity">
    <text evidence="2 7">Belongs to the FliR/MopE/SpaR family.</text>
</comment>
<evidence type="ECO:0000256" key="5">
    <source>
        <dbReference type="ARBA" id="ARBA00022989"/>
    </source>
</evidence>
<feature type="transmembrane region" description="Helical" evidence="7">
    <location>
        <begin position="134"/>
        <end position="155"/>
    </location>
</feature>
<evidence type="ECO:0000256" key="4">
    <source>
        <dbReference type="ARBA" id="ARBA00022692"/>
    </source>
</evidence>
<dbReference type="Pfam" id="PF01311">
    <property type="entry name" value="Bac_export_1"/>
    <property type="match status" value="1"/>
</dbReference>
<dbReference type="OrthoDB" id="9807748at2"/>
<organism evidence="8 9">
    <name type="scientific">Rhizobium grahamii</name>
    <dbReference type="NCBI Taxonomy" id="1120045"/>
    <lineage>
        <taxon>Bacteria</taxon>
        <taxon>Pseudomonadati</taxon>
        <taxon>Pseudomonadota</taxon>
        <taxon>Alphaproteobacteria</taxon>
        <taxon>Hyphomicrobiales</taxon>
        <taxon>Rhizobiaceae</taxon>
        <taxon>Rhizobium/Agrobacterium group</taxon>
        <taxon>Rhizobium</taxon>
    </lineage>
</organism>
<evidence type="ECO:0000256" key="3">
    <source>
        <dbReference type="ARBA" id="ARBA00022475"/>
    </source>
</evidence>
<feature type="transmembrane region" description="Helical" evidence="7">
    <location>
        <begin position="167"/>
        <end position="190"/>
    </location>
</feature>
<evidence type="ECO:0000313" key="9">
    <source>
        <dbReference type="Proteomes" id="UP000254939"/>
    </source>
</evidence>
<accession>A0A370KH95</accession>
<dbReference type="GO" id="GO:0005886">
    <property type="term" value="C:plasma membrane"/>
    <property type="evidence" value="ECO:0007669"/>
    <property type="project" value="UniProtKB-SubCell"/>
</dbReference>
<dbReference type="RefSeq" id="WP_114715218.1">
    <property type="nucleotide sequence ID" value="NZ_KZ857267.1"/>
</dbReference>
<dbReference type="InterPro" id="IPR006304">
    <property type="entry name" value="T3SS_SpaR/YscT"/>
</dbReference>
<comment type="caution">
    <text evidence="8">The sequence shown here is derived from an EMBL/GenBank/DDBJ whole genome shotgun (WGS) entry which is preliminary data.</text>
</comment>
<reference evidence="8 9" key="1">
    <citation type="submission" date="2017-03" db="EMBL/GenBank/DDBJ databases">
        <title>Genome analysis of Rhizobial strains effectives or ineffectives for nitrogen fixation isolated from bean seeds.</title>
        <authorList>
            <person name="Peralta H."/>
            <person name="Aguilar-Vera A."/>
            <person name="Mora Y."/>
            <person name="Vargas-Lagunas C."/>
            <person name="Girard L."/>
            <person name="Mora J."/>
        </authorList>
    </citation>
    <scope>NUCLEOTIDE SEQUENCE [LARGE SCALE GENOMIC DNA]</scope>
    <source>
        <strain evidence="8 9">CCGM3</strain>
    </source>
</reference>